<gene>
    <name evidence="2" type="ORF">ODALV1_LOCUS31375</name>
</gene>
<name>A0ABP1S9G8_9HEXA</name>
<accession>A0ABP1S9G8</accession>
<dbReference type="EMBL" id="CAXLJM020000169">
    <property type="protein sequence ID" value="CAL8148276.1"/>
    <property type="molecule type" value="Genomic_DNA"/>
</dbReference>
<keyword evidence="1" id="KW-0732">Signal</keyword>
<dbReference type="Proteomes" id="UP001642540">
    <property type="component" value="Unassembled WGS sequence"/>
</dbReference>
<evidence type="ECO:0000313" key="3">
    <source>
        <dbReference type="Proteomes" id="UP001642540"/>
    </source>
</evidence>
<evidence type="ECO:0008006" key="4">
    <source>
        <dbReference type="Google" id="ProtNLM"/>
    </source>
</evidence>
<comment type="caution">
    <text evidence="2">The sequence shown here is derived from an EMBL/GenBank/DDBJ whole genome shotgun (WGS) entry which is preliminary data.</text>
</comment>
<evidence type="ECO:0000313" key="2">
    <source>
        <dbReference type="EMBL" id="CAL8148276.1"/>
    </source>
</evidence>
<evidence type="ECO:0000256" key="1">
    <source>
        <dbReference type="SAM" id="SignalP"/>
    </source>
</evidence>
<proteinExistence type="predicted"/>
<keyword evidence="3" id="KW-1185">Reference proteome</keyword>
<protein>
    <recommendedName>
        <fullName evidence="4">Protein quiver</fullName>
    </recommendedName>
</protein>
<sequence>MLKLLFLTAILLIQSAEGLKCWECDVNPSAPTPNECYSDHRGKSVDCNGTDTVCAIHINHLVNEPQVVWKFCETRPGRPAGKCEDILNTKYTFMENCYCNDKDDCNKDMIDDKGGIEEEF</sequence>
<feature type="chain" id="PRO_5045941696" description="Protein quiver" evidence="1">
    <location>
        <begin position="19"/>
        <end position="120"/>
    </location>
</feature>
<reference evidence="2 3" key="1">
    <citation type="submission" date="2024-08" db="EMBL/GenBank/DDBJ databases">
        <authorList>
            <person name="Cucini C."/>
            <person name="Frati F."/>
        </authorList>
    </citation>
    <scope>NUCLEOTIDE SEQUENCE [LARGE SCALE GENOMIC DNA]</scope>
</reference>
<feature type="signal peptide" evidence="1">
    <location>
        <begin position="1"/>
        <end position="18"/>
    </location>
</feature>
<organism evidence="2 3">
    <name type="scientific">Orchesella dallaii</name>
    <dbReference type="NCBI Taxonomy" id="48710"/>
    <lineage>
        <taxon>Eukaryota</taxon>
        <taxon>Metazoa</taxon>
        <taxon>Ecdysozoa</taxon>
        <taxon>Arthropoda</taxon>
        <taxon>Hexapoda</taxon>
        <taxon>Collembola</taxon>
        <taxon>Entomobryomorpha</taxon>
        <taxon>Entomobryoidea</taxon>
        <taxon>Orchesellidae</taxon>
        <taxon>Orchesellinae</taxon>
        <taxon>Orchesella</taxon>
    </lineage>
</organism>